<dbReference type="InterPro" id="IPR005814">
    <property type="entry name" value="Aminotrans_3"/>
</dbReference>
<dbReference type="InterPro" id="IPR016035">
    <property type="entry name" value="Acyl_Trfase/lysoPLipase"/>
</dbReference>
<dbReference type="InterPro" id="IPR020845">
    <property type="entry name" value="AMP-binding_CS"/>
</dbReference>
<keyword evidence="5" id="KW-0276">Fatty acid metabolism</keyword>
<dbReference type="SUPFAM" id="SSF56801">
    <property type="entry name" value="Acetyl-CoA synthetase-like"/>
    <property type="match status" value="1"/>
</dbReference>
<dbReference type="InterPro" id="IPR018201">
    <property type="entry name" value="Ketoacyl_synth_AS"/>
</dbReference>
<dbReference type="KEGG" id="mtun:MTUNDRAET4_0548"/>
<feature type="region of interest" description="Disordered" evidence="10">
    <location>
        <begin position="1066"/>
        <end position="1088"/>
    </location>
</feature>
<evidence type="ECO:0000313" key="13">
    <source>
        <dbReference type="EMBL" id="VFU07441.1"/>
    </source>
</evidence>
<dbReference type="InterPro" id="IPR014030">
    <property type="entry name" value="Ketoacyl_synth_N"/>
</dbReference>
<dbReference type="SMART" id="SM00827">
    <property type="entry name" value="PKS_AT"/>
    <property type="match status" value="1"/>
</dbReference>
<dbReference type="Gene3D" id="3.30.70.3290">
    <property type="match status" value="1"/>
</dbReference>
<dbReference type="InterPro" id="IPR045851">
    <property type="entry name" value="AMP-bd_C_sf"/>
</dbReference>
<dbReference type="EMBL" id="LR536450">
    <property type="protein sequence ID" value="VFU07441.1"/>
    <property type="molecule type" value="Genomic_DNA"/>
</dbReference>
<evidence type="ECO:0000313" key="14">
    <source>
        <dbReference type="Proteomes" id="UP000294360"/>
    </source>
</evidence>
<dbReference type="RefSeq" id="WP_134486582.1">
    <property type="nucleotide sequence ID" value="NZ_CP139089.1"/>
</dbReference>
<dbReference type="InterPro" id="IPR015424">
    <property type="entry name" value="PyrdxlP-dep_Trfase"/>
</dbReference>
<dbReference type="InterPro" id="IPR016039">
    <property type="entry name" value="Thiolase-like"/>
</dbReference>
<dbReference type="InterPro" id="IPR025110">
    <property type="entry name" value="AMP-bd_C"/>
</dbReference>
<keyword evidence="4" id="KW-0808">Transferase</keyword>
<dbReference type="Proteomes" id="UP000294360">
    <property type="component" value="Chromosome"/>
</dbReference>
<keyword evidence="8" id="KW-0511">Multifunctional enzyme</keyword>
<proteinExistence type="inferred from homology"/>
<evidence type="ECO:0000256" key="5">
    <source>
        <dbReference type="ARBA" id="ARBA00022832"/>
    </source>
</evidence>
<dbReference type="GO" id="GO:0004312">
    <property type="term" value="F:fatty acid synthase activity"/>
    <property type="evidence" value="ECO:0007669"/>
    <property type="project" value="TreeGrafter"/>
</dbReference>
<dbReference type="InterPro" id="IPR001242">
    <property type="entry name" value="Condensation_dom"/>
</dbReference>
<dbReference type="CDD" id="cd19531">
    <property type="entry name" value="LCL_NRPS-like"/>
    <property type="match status" value="1"/>
</dbReference>
<evidence type="ECO:0000256" key="1">
    <source>
        <dbReference type="ARBA" id="ARBA00001933"/>
    </source>
</evidence>
<dbReference type="InterPro" id="IPR009081">
    <property type="entry name" value="PP-bd_ACP"/>
</dbReference>
<comment type="similarity">
    <text evidence="9">In the C-terminal section; belongs to the NRP synthetase family.</text>
</comment>
<dbReference type="InterPro" id="IPR049704">
    <property type="entry name" value="Aminotrans_3_PPA_site"/>
</dbReference>
<dbReference type="InterPro" id="IPR015422">
    <property type="entry name" value="PyrdxlP-dep_Trfase_small"/>
</dbReference>
<dbReference type="Pfam" id="PF22621">
    <property type="entry name" value="CurL-like_PKS_C"/>
    <property type="match status" value="1"/>
</dbReference>
<dbReference type="Gene3D" id="3.40.50.980">
    <property type="match status" value="2"/>
</dbReference>
<dbReference type="GO" id="GO:0006633">
    <property type="term" value="P:fatty acid biosynthetic process"/>
    <property type="evidence" value="ECO:0007669"/>
    <property type="project" value="InterPro"/>
</dbReference>
<dbReference type="Pfam" id="PF00109">
    <property type="entry name" value="ketoacyl-synt"/>
    <property type="match status" value="1"/>
</dbReference>
<dbReference type="InterPro" id="IPR014043">
    <property type="entry name" value="Acyl_transferase_dom"/>
</dbReference>
<reference evidence="13 14" key="1">
    <citation type="submission" date="2019-03" db="EMBL/GenBank/DDBJ databases">
        <authorList>
            <person name="Kox A.R. M."/>
        </authorList>
    </citation>
    <scope>NUCLEOTIDE SEQUENCE [LARGE SCALE GENOMIC DNA]</scope>
    <source>
        <strain evidence="13">MTUNDRAET4 annotated genome</strain>
    </source>
</reference>
<dbReference type="Pfam" id="PF13193">
    <property type="entry name" value="AMP-binding_C"/>
    <property type="match status" value="1"/>
</dbReference>
<dbReference type="Gene3D" id="3.40.47.10">
    <property type="match status" value="1"/>
</dbReference>
<dbReference type="Gene3D" id="3.30.559.10">
    <property type="entry name" value="Chloramphenicol acetyltransferase-like domain"/>
    <property type="match status" value="1"/>
</dbReference>
<evidence type="ECO:0000256" key="7">
    <source>
        <dbReference type="ARBA" id="ARBA00023098"/>
    </source>
</evidence>
<dbReference type="Gene3D" id="1.10.1200.10">
    <property type="entry name" value="ACP-like"/>
    <property type="match status" value="2"/>
</dbReference>
<evidence type="ECO:0000256" key="8">
    <source>
        <dbReference type="ARBA" id="ARBA00023268"/>
    </source>
</evidence>
<keyword evidence="3" id="KW-0597">Phosphoprotein</keyword>
<dbReference type="Gene3D" id="2.30.38.10">
    <property type="entry name" value="Luciferase, Domain 3"/>
    <property type="match status" value="1"/>
</dbReference>
<dbReference type="PANTHER" id="PTHR43775:SF51">
    <property type="entry name" value="INACTIVE PHENOLPHTHIOCEROL SYNTHESIS POLYKETIDE SYNTHASE TYPE I PKS1-RELATED"/>
    <property type="match status" value="1"/>
</dbReference>
<dbReference type="FunFam" id="3.40.50.980:FF:000001">
    <property type="entry name" value="Non-ribosomal peptide synthetase"/>
    <property type="match status" value="1"/>
</dbReference>
<dbReference type="CDD" id="cd00833">
    <property type="entry name" value="PKS"/>
    <property type="match status" value="1"/>
</dbReference>
<evidence type="ECO:0000256" key="9">
    <source>
        <dbReference type="ARBA" id="ARBA00029443"/>
    </source>
</evidence>
<dbReference type="Pfam" id="PF00698">
    <property type="entry name" value="Acyl_transf_1"/>
    <property type="match status" value="1"/>
</dbReference>
<evidence type="ECO:0000259" key="11">
    <source>
        <dbReference type="PROSITE" id="PS50075"/>
    </source>
</evidence>
<dbReference type="Gene3D" id="3.90.1150.10">
    <property type="entry name" value="Aspartate Aminotransferase, domain 1"/>
    <property type="match status" value="1"/>
</dbReference>
<dbReference type="SUPFAM" id="SSF47336">
    <property type="entry name" value="ACP-like"/>
    <property type="match status" value="2"/>
</dbReference>
<dbReference type="InterPro" id="IPR020841">
    <property type="entry name" value="PKS_Beta-ketoAc_synthase_dom"/>
</dbReference>
<dbReference type="InterPro" id="IPR014031">
    <property type="entry name" value="Ketoacyl_synth_C"/>
</dbReference>
<keyword evidence="7" id="KW-0443">Lipid metabolism</keyword>
<comment type="cofactor">
    <cofactor evidence="1">
        <name>pyridoxal 5'-phosphate</name>
        <dbReference type="ChEBI" id="CHEBI:597326"/>
    </cofactor>
</comment>
<dbReference type="GO" id="GO:0030170">
    <property type="term" value="F:pyridoxal phosphate binding"/>
    <property type="evidence" value="ECO:0007669"/>
    <property type="project" value="InterPro"/>
</dbReference>
<dbReference type="Gene3D" id="3.30.70.250">
    <property type="entry name" value="Malonyl-CoA ACP transacylase, ACP-binding"/>
    <property type="match status" value="1"/>
</dbReference>
<dbReference type="InterPro" id="IPR023213">
    <property type="entry name" value="CAT-like_dom_sf"/>
</dbReference>
<dbReference type="Gene3D" id="3.40.366.10">
    <property type="entry name" value="Malonyl-Coenzyme A Acyl Carrier Protein, domain 2"/>
    <property type="match status" value="1"/>
</dbReference>
<evidence type="ECO:0000256" key="4">
    <source>
        <dbReference type="ARBA" id="ARBA00022679"/>
    </source>
</evidence>
<dbReference type="FunFam" id="3.40.47.10:FF:000042">
    <property type="entry name" value="Polyketide synthase Pks13"/>
    <property type="match status" value="1"/>
</dbReference>
<dbReference type="GO" id="GO:0004315">
    <property type="term" value="F:3-oxoacyl-[acyl-carrier-protein] synthase activity"/>
    <property type="evidence" value="ECO:0007669"/>
    <property type="project" value="InterPro"/>
</dbReference>
<name>A0A4V6IMA6_METTU</name>
<dbReference type="PROSITE" id="PS00600">
    <property type="entry name" value="AA_TRANSFER_CLASS_3"/>
    <property type="match status" value="1"/>
</dbReference>
<gene>
    <name evidence="13" type="ORF">MTUNDRAET4_0548</name>
</gene>
<dbReference type="InterPro" id="IPR000873">
    <property type="entry name" value="AMP-dep_synth/lig_dom"/>
</dbReference>
<dbReference type="OrthoDB" id="9778690at2"/>
<keyword evidence="2" id="KW-0596">Phosphopantetheine</keyword>
<accession>A0A4V6IMA6</accession>
<dbReference type="InterPro" id="IPR001227">
    <property type="entry name" value="Ac_transferase_dom_sf"/>
</dbReference>
<dbReference type="SUPFAM" id="SSF55048">
    <property type="entry name" value="Probable ACP-binding domain of malonyl-CoA ACP transacylase"/>
    <property type="match status" value="1"/>
</dbReference>
<organism evidence="13 14">
    <name type="scientific">Methylocella tundrae</name>
    <dbReference type="NCBI Taxonomy" id="227605"/>
    <lineage>
        <taxon>Bacteria</taxon>
        <taxon>Pseudomonadati</taxon>
        <taxon>Pseudomonadota</taxon>
        <taxon>Alphaproteobacteria</taxon>
        <taxon>Hyphomicrobiales</taxon>
        <taxon>Beijerinckiaceae</taxon>
        <taxon>Methylocella</taxon>
    </lineage>
</organism>
<dbReference type="Pfam" id="PF00202">
    <property type="entry name" value="Aminotran_3"/>
    <property type="match status" value="1"/>
</dbReference>
<dbReference type="InterPro" id="IPR016036">
    <property type="entry name" value="Malonyl_transacylase_ACP-bd"/>
</dbReference>
<dbReference type="InterPro" id="IPR010071">
    <property type="entry name" value="AA_adenyl_dom"/>
</dbReference>
<keyword evidence="6" id="KW-0663">Pyridoxal phosphate</keyword>
<protein>
    <submittedName>
        <fullName evidence="13">Amino acid adenylation domain protein</fullName>
    </submittedName>
</protein>
<evidence type="ECO:0000256" key="3">
    <source>
        <dbReference type="ARBA" id="ARBA00022553"/>
    </source>
</evidence>
<dbReference type="Pfam" id="PF02801">
    <property type="entry name" value="Ketoacyl-synt_C"/>
    <property type="match status" value="1"/>
</dbReference>
<sequence>MKENASAPSPAPPGIAIIGMAGRFPGAADVASFWRNLRAGVESINHFTDAELEDAFDASVRGDPNFVRARSVLEGVEEFDAGFFGMHAREAELTDPQHRVFLECAWHALEDAGYDPAAYKDAIGVFAGCSMSTYFLRNVLQDRAAVELFTSNYQVGSYGELIGALPDVFATRVSYKLGLRGPAMTVQTACSTSLVAIAQACQSLLLFESDMALAGGVSITLPQRRGYLAVEGAMVSPTGRVRTFDAKADGTVFGSGAGVVLLKRVEDAIADGDHIYAVIRGAALNNDGAARAGFTAPSVNGQWEVIAAALANAEVDARSISYVECHGTATPLGDPIEVAGLTRAFRASTEDVGFCALGSVKPNVGHLDAAAGVTSLIKTALALQDRQLPATLFFETPNPHIAFEGGPFYVNDTWREWPRGDEPRRAGVSAFGVGGTNAHAVLEEAPLAFSEPTRRPAQIICVSARSAIALETARRNLAAHLQSHPELTLADVAYTTQAGRRAFSHRAAVALGDLESAAAGLESGKGLITGEPRGARTLAFMFPGQGAQYPAMGLELYRTETVFSESMRRSAEILRPALGADLCALLYGETGERADAEGLQATEIAQPALFAVGYALAALWRSIGVTPQMMIGHSIGEFVGACLAGVFSHEDALRLIAARGRLMQEMPRGSMMAVRLPEAELTPFLQESLALAAINGPKLCVAAGPDDAIAELDAELSARGVMTRRLHTSHAFHSPMMEPAAKALREQFAGVRLAPPAMRLISSTTGDWLTASEATSPDYWATHCRAPVRFAAGLATLLRDAGPDAILLEAGPGVTLSTLARQGGMGSAPDTVLASLPDAAREASDSEVIARSTAQLWCAGVPIDWRGVHSDAKRRRVSLPAYPFERVRHWIDAPPVERVNERRAPAPSLSTSASADVDELFSRDAAFTETILPQASLFETSFPEISPPMTAAPITPTQSDSTAASAATSANLRQRVVELFEALSGEAIADLAPETTFLEMGFDSLFLSQATQQLQREFKAKLTFRQLLGDLSTIPALTAHLEANLPPELRAPQAVKAVPTALTRSAPAPAAAAQPSLSQAASNAPPAAGSAGVEQVIRDQLDVMSRLMAQQLEALRGAPVTGALPAPPAMSAPPQPAAGAAAAATKAPISAPISLAASAPTANEPKSRFEMIAASRSAPPVEMNERQQRALAELIARFNERTAQSKRMTAQYRSVLADPRAASGFRSEWKDLVYPVVSDRAKGSRIYDVDGNAYIDLVNGYGQTFFGHAAPFVVDAVAEQLREGFAIGPQSALAGRVAALFAEMTGNERVTFCNTGSEAVMAAMRIARTVTGRNTIATFTGDYHGQFDEVLVKGTLRSGVARAIPAAAGIPGKSVENMVVLPYGAPESLEWIRAHADDLAAVLVEPVQSRHPELRPVEFLREIRSITERSGSALIFDEVVTGFRMHPGGMQALFDIRADLATYGKVVGGGLPVGILAGKAAFMDALDGGMWSYGDDSYPEVGMTFFAGTFVRHPLVMAAVWAVLNHLKEQGPALQEGVSARTAALVKRLDEFVKKRGLDFQIETFGSLFFFNLSNVSRYAGLFYPHMLERGVYVQEHYPCFLTTAHSEADIAAIAEAFEDAIITMQKSDFMPAPPGLGPEPETDVPLTEAQTEIWLSAQLSDEASCAFNESVTLRLRGRLDRNALTKALNEVITRHDALRAVFQADGQRMRILPSLELDFIERDLERTSRPAAQDAWRDLLAHDARTAFNLVNGPLVRAQLVRFAADDHALVVTAHHIICDGWSFNVIIDEVTKLYEAGVSGAAAELPTPLSFVRYGAEERARQAREGAVVEAFWLPQFTPPPPALDLPTDHPRQAQKSFAGATLTRRIDPELTQLFRKAAARQGCTLFVGLLAAFETLLARLAGQEEVVVGIPAAGQSLAEGDNLVGHCVNFLPLRGRWTAETTMAEHLAATRQIVLAAYENQSFTLGTLVRKMALPREAGRRPLVEAQFNLERIADKIHVAGLEIETQSNPKSAVIFDLFFNVTEQDGGLRVDCDYNSGLFDESTIERWIGHYRTLLGEIAASPAQPISALPLISTEERHWLTQELNRSAANDLDLRPVHELIAAQAARTPGAVAARFADGALSYRELDERANRLANHLRGVVSDPSARIGVATERSLDMLIALLAIMKTGCAYVPLDPGHPAARLRLVLDNAAVSAVVCDNAFMGAMAPGIPVVRIDADAGLIASRPSSAPAVESDASRPCYVIFTSGSTGAPKGVEIAHRSVANLLWSIARTLDARPSDVLVAATTISFDIAALELYLPLITGGSVVIASRDDVRGGFGLATLIEKTQATIVQATPSLWRILTEAGFAPRRGLRMLCGGEALPRDLADTLLKNGGELWNVYGPTETTIWSSIGRVSPAPATITIGSPVLNTELYVLDKAHQLTPVGVVGELFIGGAGLAIGYFRRPDLNAAAFLQISIGDLGPQRLYRTGDLARRLPDGGVEILGRVDSQIKLRGFRIELEEIEAVMRGYPGVLACAAAVQTPVGGTPRLIGYTVAAADGPIPSSELSAYAAQRLPDYMIPAIWMRLEALPLTPNGKLDRKSLPQPDLAQSAEARIITPPRDALEAALATIWREVLQINEVGVHDNIFALGADSIHLFRIAARMMAQNLGLEARHLMRFPTIAQLALAASAEPSAEGKSAAAPSLKSFRRGQVKESSA</sequence>
<feature type="region of interest" description="Disordered" evidence="10">
    <location>
        <begin position="2678"/>
        <end position="2702"/>
    </location>
</feature>
<dbReference type="PROSITE" id="PS52004">
    <property type="entry name" value="KS3_2"/>
    <property type="match status" value="1"/>
</dbReference>
<dbReference type="SUPFAM" id="SSF53383">
    <property type="entry name" value="PLP-dependent transferases"/>
    <property type="match status" value="1"/>
</dbReference>
<dbReference type="Gene3D" id="3.40.640.10">
    <property type="entry name" value="Type I PLP-dependent aspartate aminotransferase-like (Major domain)"/>
    <property type="match status" value="1"/>
</dbReference>
<dbReference type="Pfam" id="PF00550">
    <property type="entry name" value="PP-binding"/>
    <property type="match status" value="2"/>
</dbReference>
<dbReference type="InterPro" id="IPR015421">
    <property type="entry name" value="PyrdxlP-dep_Trfase_major"/>
</dbReference>
<dbReference type="SMART" id="SM00825">
    <property type="entry name" value="PKS_KS"/>
    <property type="match status" value="1"/>
</dbReference>
<dbReference type="PROSITE" id="PS00606">
    <property type="entry name" value="KS3_1"/>
    <property type="match status" value="1"/>
</dbReference>
<feature type="domain" description="Carrier" evidence="11">
    <location>
        <begin position="966"/>
        <end position="1045"/>
    </location>
</feature>
<dbReference type="PROSITE" id="PS50075">
    <property type="entry name" value="CARRIER"/>
    <property type="match status" value="2"/>
</dbReference>
<evidence type="ECO:0000256" key="10">
    <source>
        <dbReference type="SAM" id="MobiDB-lite"/>
    </source>
</evidence>
<dbReference type="GO" id="GO:0008483">
    <property type="term" value="F:transaminase activity"/>
    <property type="evidence" value="ECO:0007669"/>
    <property type="project" value="InterPro"/>
</dbReference>
<feature type="domain" description="Ketosynthase family 3 (KS3)" evidence="12">
    <location>
        <begin position="12"/>
        <end position="444"/>
    </location>
</feature>
<dbReference type="NCBIfam" id="TIGR01733">
    <property type="entry name" value="AA-adenyl-dom"/>
    <property type="match status" value="1"/>
</dbReference>
<dbReference type="SUPFAM" id="SSF52777">
    <property type="entry name" value="CoA-dependent acyltransferases"/>
    <property type="match status" value="2"/>
</dbReference>
<dbReference type="InterPro" id="IPR036736">
    <property type="entry name" value="ACP-like_sf"/>
</dbReference>
<evidence type="ECO:0000256" key="2">
    <source>
        <dbReference type="ARBA" id="ARBA00022450"/>
    </source>
</evidence>
<evidence type="ECO:0000256" key="6">
    <source>
        <dbReference type="ARBA" id="ARBA00022898"/>
    </source>
</evidence>
<dbReference type="Gene3D" id="3.30.559.30">
    <property type="entry name" value="Nonribosomal peptide synthetase, condensation domain"/>
    <property type="match status" value="1"/>
</dbReference>
<dbReference type="PANTHER" id="PTHR43775">
    <property type="entry name" value="FATTY ACID SYNTHASE"/>
    <property type="match status" value="1"/>
</dbReference>
<dbReference type="PROSITE" id="PS00455">
    <property type="entry name" value="AMP_BINDING"/>
    <property type="match status" value="1"/>
</dbReference>
<feature type="domain" description="Carrier" evidence="11">
    <location>
        <begin position="2603"/>
        <end position="2677"/>
    </location>
</feature>
<evidence type="ECO:0000259" key="12">
    <source>
        <dbReference type="PROSITE" id="PS52004"/>
    </source>
</evidence>
<dbReference type="SUPFAM" id="SSF53901">
    <property type="entry name" value="Thiolase-like"/>
    <property type="match status" value="1"/>
</dbReference>
<dbReference type="Gene3D" id="3.30.300.30">
    <property type="match status" value="1"/>
</dbReference>
<dbReference type="Pfam" id="PF00501">
    <property type="entry name" value="AMP-binding"/>
    <property type="match status" value="1"/>
</dbReference>
<dbReference type="InterPro" id="IPR050091">
    <property type="entry name" value="PKS_NRPS_Biosynth_Enz"/>
</dbReference>
<dbReference type="SUPFAM" id="SSF52151">
    <property type="entry name" value="FabD/lysophospholipase-like"/>
    <property type="match status" value="1"/>
</dbReference>
<dbReference type="Pfam" id="PF00668">
    <property type="entry name" value="Condensation"/>
    <property type="match status" value="1"/>
</dbReference>